<accession>A0ABV8ABC1</accession>
<evidence type="ECO:0000256" key="4">
    <source>
        <dbReference type="ARBA" id="ARBA00023136"/>
    </source>
</evidence>
<comment type="caution">
    <text evidence="6">The sequence shown here is derived from an EMBL/GenBank/DDBJ whole genome shotgun (WGS) entry which is preliminary data.</text>
</comment>
<keyword evidence="6" id="KW-0489">Methyltransferase</keyword>
<dbReference type="Pfam" id="PF04140">
    <property type="entry name" value="ICMT"/>
    <property type="match status" value="1"/>
</dbReference>
<feature type="transmembrane region" description="Helical" evidence="5">
    <location>
        <begin position="6"/>
        <end position="28"/>
    </location>
</feature>
<dbReference type="GO" id="GO:0032259">
    <property type="term" value="P:methylation"/>
    <property type="evidence" value="ECO:0007669"/>
    <property type="project" value="UniProtKB-KW"/>
</dbReference>
<feature type="transmembrane region" description="Helical" evidence="5">
    <location>
        <begin position="40"/>
        <end position="64"/>
    </location>
</feature>
<dbReference type="PANTHER" id="PTHR12714">
    <property type="entry name" value="PROTEIN-S ISOPRENYLCYSTEINE O-METHYLTRANSFERASE"/>
    <property type="match status" value="1"/>
</dbReference>
<organism evidence="6 7">
    <name type="scientific">Deinococcus antarcticus</name>
    <dbReference type="NCBI Taxonomy" id="1298767"/>
    <lineage>
        <taxon>Bacteria</taxon>
        <taxon>Thermotogati</taxon>
        <taxon>Deinococcota</taxon>
        <taxon>Deinococci</taxon>
        <taxon>Deinococcales</taxon>
        <taxon>Deinococcaceae</taxon>
        <taxon>Deinococcus</taxon>
    </lineage>
</organism>
<keyword evidence="3 5" id="KW-1133">Transmembrane helix</keyword>
<dbReference type="GO" id="GO:0004671">
    <property type="term" value="F:protein C-terminal S-isoprenylcysteine carboxyl O-methyltransferase activity"/>
    <property type="evidence" value="ECO:0007669"/>
    <property type="project" value="UniProtKB-EC"/>
</dbReference>
<dbReference type="EC" id="2.1.1.100" evidence="6"/>
<evidence type="ECO:0000313" key="6">
    <source>
        <dbReference type="EMBL" id="MFC3862445.1"/>
    </source>
</evidence>
<dbReference type="EMBL" id="JBHRZF010000195">
    <property type="protein sequence ID" value="MFC3862445.1"/>
    <property type="molecule type" value="Genomic_DNA"/>
</dbReference>
<name>A0ABV8ABC1_9DEIO</name>
<dbReference type="Gene3D" id="1.20.120.1630">
    <property type="match status" value="1"/>
</dbReference>
<keyword evidence="7" id="KW-1185">Reference proteome</keyword>
<keyword evidence="4 5" id="KW-0472">Membrane</keyword>
<gene>
    <name evidence="6" type="ORF">ACFOPQ_16910</name>
</gene>
<dbReference type="EC" id="2.1.1.334" evidence="6"/>
<dbReference type="RefSeq" id="WP_380080327.1">
    <property type="nucleotide sequence ID" value="NZ_JBHRZF010000195.1"/>
</dbReference>
<sequence length="221" mass="25122">MTPDLPAYGLWPLVVMNVLVFALFALGFTRPRTRRDWRSFGVFTAFLVALFAEMYGFPLTLYLLSSWFGPQFGLPGAFTHDGGHLLNALIGWRGDPHVSPPHLLSSLLIGGGFWLVAWAWAVLYRAQQQRGLARSGPYAWMRHPQYAGFVLILTGFLVQWPTLLTLLMYPVLVVMYRRLARLEEAEARRSLGRAYAEYADHTPAFLPRWGRHARRTPGHPV</sequence>
<feature type="transmembrane region" description="Helical" evidence="5">
    <location>
        <begin position="146"/>
        <end position="169"/>
    </location>
</feature>
<evidence type="ECO:0000256" key="1">
    <source>
        <dbReference type="ARBA" id="ARBA00004141"/>
    </source>
</evidence>
<dbReference type="PANTHER" id="PTHR12714:SF9">
    <property type="entry name" value="PROTEIN-S-ISOPRENYLCYSTEINE O-METHYLTRANSFERASE"/>
    <property type="match status" value="1"/>
</dbReference>
<evidence type="ECO:0000313" key="7">
    <source>
        <dbReference type="Proteomes" id="UP001595748"/>
    </source>
</evidence>
<evidence type="ECO:0000256" key="3">
    <source>
        <dbReference type="ARBA" id="ARBA00022989"/>
    </source>
</evidence>
<feature type="transmembrane region" description="Helical" evidence="5">
    <location>
        <begin position="103"/>
        <end position="126"/>
    </location>
</feature>
<proteinExistence type="predicted"/>
<comment type="subcellular location">
    <subcellularLocation>
        <location evidence="1">Membrane</location>
        <topology evidence="1">Multi-pass membrane protein</topology>
    </subcellularLocation>
</comment>
<dbReference type="InterPro" id="IPR007269">
    <property type="entry name" value="ICMT_MeTrfase"/>
</dbReference>
<protein>
    <submittedName>
        <fullName evidence="6">Methyltransferase family protein</fullName>
        <ecNumber evidence="6">2.1.1.100</ecNumber>
        <ecNumber evidence="6">2.1.1.334</ecNumber>
    </submittedName>
</protein>
<keyword evidence="6" id="KW-0808">Transferase</keyword>
<keyword evidence="2 5" id="KW-0812">Transmembrane</keyword>
<evidence type="ECO:0000256" key="5">
    <source>
        <dbReference type="SAM" id="Phobius"/>
    </source>
</evidence>
<reference evidence="7" key="1">
    <citation type="journal article" date="2019" name="Int. J. Syst. Evol. Microbiol.">
        <title>The Global Catalogue of Microorganisms (GCM) 10K type strain sequencing project: providing services to taxonomists for standard genome sequencing and annotation.</title>
        <authorList>
            <consortium name="The Broad Institute Genomics Platform"/>
            <consortium name="The Broad Institute Genome Sequencing Center for Infectious Disease"/>
            <person name="Wu L."/>
            <person name="Ma J."/>
        </authorList>
    </citation>
    <scope>NUCLEOTIDE SEQUENCE [LARGE SCALE GENOMIC DNA]</scope>
    <source>
        <strain evidence="7">CCTCC AB 2013263</strain>
    </source>
</reference>
<evidence type="ECO:0000256" key="2">
    <source>
        <dbReference type="ARBA" id="ARBA00022692"/>
    </source>
</evidence>
<dbReference type="Proteomes" id="UP001595748">
    <property type="component" value="Unassembled WGS sequence"/>
</dbReference>